<accession>A0ABX0AD03</accession>
<feature type="transmembrane region" description="Helical" evidence="1">
    <location>
        <begin position="210"/>
        <end position="234"/>
    </location>
</feature>
<dbReference type="RefSeq" id="WP_162350030.1">
    <property type="nucleotide sequence ID" value="NZ_QOVG01000007.1"/>
</dbReference>
<keyword evidence="1" id="KW-0812">Transmembrane</keyword>
<feature type="transmembrane region" description="Helical" evidence="1">
    <location>
        <begin position="246"/>
        <end position="271"/>
    </location>
</feature>
<keyword evidence="1" id="KW-1133">Transmembrane helix</keyword>
<feature type="transmembrane region" description="Helical" evidence="1">
    <location>
        <begin position="56"/>
        <end position="77"/>
    </location>
</feature>
<protein>
    <recommendedName>
        <fullName evidence="4">Transmembrane protein</fullName>
    </recommendedName>
</protein>
<feature type="transmembrane region" description="Helical" evidence="1">
    <location>
        <begin position="28"/>
        <end position="50"/>
    </location>
</feature>
<gene>
    <name evidence="2" type="ORF">DT603_11425</name>
</gene>
<evidence type="ECO:0008006" key="4">
    <source>
        <dbReference type="Google" id="ProtNLM"/>
    </source>
</evidence>
<organism evidence="2 3">
    <name type="scientific">Pseudoxanthomonas gei</name>
    <dbReference type="NCBI Taxonomy" id="1383030"/>
    <lineage>
        <taxon>Bacteria</taxon>
        <taxon>Pseudomonadati</taxon>
        <taxon>Pseudomonadota</taxon>
        <taxon>Gammaproteobacteria</taxon>
        <taxon>Lysobacterales</taxon>
        <taxon>Lysobacteraceae</taxon>
        <taxon>Pseudoxanthomonas</taxon>
    </lineage>
</organism>
<feature type="transmembrane region" description="Helical" evidence="1">
    <location>
        <begin position="103"/>
        <end position="125"/>
    </location>
</feature>
<comment type="caution">
    <text evidence="2">The sequence shown here is derived from an EMBL/GenBank/DDBJ whole genome shotgun (WGS) entry which is preliminary data.</text>
</comment>
<proteinExistence type="predicted"/>
<feature type="transmembrane region" description="Helical" evidence="1">
    <location>
        <begin position="163"/>
        <end position="189"/>
    </location>
</feature>
<keyword evidence="3" id="KW-1185">Reference proteome</keyword>
<evidence type="ECO:0000313" key="2">
    <source>
        <dbReference type="EMBL" id="NDK39454.1"/>
    </source>
</evidence>
<dbReference type="NCBIfam" id="NF041043">
    <property type="entry name" value="BPSS1780_fam"/>
    <property type="match status" value="1"/>
</dbReference>
<dbReference type="Proteomes" id="UP001429354">
    <property type="component" value="Unassembled WGS sequence"/>
</dbReference>
<dbReference type="EMBL" id="QOVG01000007">
    <property type="protein sequence ID" value="NDK39454.1"/>
    <property type="molecule type" value="Genomic_DNA"/>
</dbReference>
<sequence>MSTINKVPAGAGAEWLLGAFALLRKAPLALALLGAIWGLLSMVAVQAMALNVTLGLLLQLGLALVGPLLFAGLLWAVHEVDEGRPALPSHLLHALHGDKIPGLLATLLPQLAAALLLGLLLIVMVGPGELQHLAEVMAKLQETAQSGGQPDPALVQALPVGRLLLWVLMLFAAVIVVSLITFVAVPDIVFGGNGGLTAMRNSFRACAHNLLAMAVFYLLLLITLFALSIGIQLLAMVVQLLAGPMAAMWVSNLLLMAVLMPVMAGAVFYAWRQMLGSGATVDPSAMATHFEA</sequence>
<evidence type="ECO:0000256" key="1">
    <source>
        <dbReference type="SAM" id="Phobius"/>
    </source>
</evidence>
<name>A0ABX0AD03_9GAMM</name>
<evidence type="ECO:0000313" key="3">
    <source>
        <dbReference type="Proteomes" id="UP001429354"/>
    </source>
</evidence>
<reference evidence="2 3" key="1">
    <citation type="submission" date="2018-07" db="EMBL/GenBank/DDBJ databases">
        <title>Whole genome Sequencing of Pseudoxanthomonas gei KCTC 32298 (T).</title>
        <authorList>
            <person name="Kumar S."/>
            <person name="Bansal K."/>
            <person name="Kaur A."/>
            <person name="Patil P."/>
            <person name="Sharma S."/>
            <person name="Patil P.B."/>
        </authorList>
    </citation>
    <scope>NUCLEOTIDE SEQUENCE [LARGE SCALE GENOMIC DNA]</scope>
    <source>
        <strain evidence="2 3">KCTC 32298</strain>
    </source>
</reference>
<dbReference type="InterPro" id="IPR047798">
    <property type="entry name" value="BPSS1780-like"/>
</dbReference>
<keyword evidence="1" id="KW-0472">Membrane</keyword>